<sequence length="168" mass="19437">MEGQLGDEVVTIKATSIARRLHGKSHYGKMYEDRLQLSLIEAAYLMERGKLKLMKDDDEVSPEEFISLLGERGLYSKYLVYRDLRNRGYIVKTGFKYGAEFRLYERGGAPGRTHSAYLVRVISENDTIHALDFSSYVRVAHGVNKKLLMAFLDDEEDITYYLVDWIRP</sequence>
<dbReference type="InterPro" id="IPR016442">
    <property type="entry name" value="tRNA_splic_arch_short"/>
</dbReference>
<dbReference type="GO" id="GO:0003676">
    <property type="term" value="F:nucleic acid binding"/>
    <property type="evidence" value="ECO:0007669"/>
    <property type="project" value="InterPro"/>
</dbReference>
<dbReference type="InterPro" id="IPR006676">
    <property type="entry name" value="tRNA_splic"/>
</dbReference>
<dbReference type="SUPFAM" id="SSF55267">
    <property type="entry name" value="tRNA-intron endonuclease N-terminal domain-like"/>
    <property type="match status" value="1"/>
</dbReference>
<dbReference type="Proteomes" id="UP000256864">
    <property type="component" value="Unassembled WGS sequence"/>
</dbReference>
<name>A0A371NF03_9EURY</name>
<dbReference type="NCBIfam" id="TIGR00324">
    <property type="entry name" value="endA"/>
    <property type="match status" value="1"/>
</dbReference>
<dbReference type="Pfam" id="PF02778">
    <property type="entry name" value="tRNA_int_endo_N"/>
    <property type="match status" value="1"/>
</dbReference>
<feature type="active site" evidence="4">
    <location>
        <position position="114"/>
    </location>
</feature>
<dbReference type="PANTHER" id="PTHR21227">
    <property type="entry name" value="TRNA-SPLICING ENDONUCLEASE SUBUNIT SEN2"/>
    <property type="match status" value="1"/>
</dbReference>
<dbReference type="GO" id="GO:0000213">
    <property type="term" value="F:tRNA-intron lyase activity"/>
    <property type="evidence" value="ECO:0007669"/>
    <property type="project" value="UniProtKB-UniRule"/>
</dbReference>
<dbReference type="Pfam" id="PF01974">
    <property type="entry name" value="tRNA_int_endo"/>
    <property type="match status" value="1"/>
</dbReference>
<keyword evidence="7" id="KW-0255">Endonuclease</keyword>
<dbReference type="InterPro" id="IPR036740">
    <property type="entry name" value="tRNA_intron_Endonuc_N_sf"/>
</dbReference>
<comment type="function">
    <text evidence="3 4">Endonuclease that removes tRNA introns. Cleaves pre-tRNA at the 5'- and 3'-splice sites to release the intron. The products are an intron and two tRNA half-molecules bearing 2',3' cyclic phosphate and 5'-OH termini. Recognizes a pseudosymmetric substrate in which 2 bulged loops of 3 bases are separated by a stem of 4 bp.</text>
</comment>
<keyword evidence="8" id="KW-1185">Reference proteome</keyword>
<reference evidence="7 8" key="1">
    <citation type="submission" date="2018-07" db="EMBL/GenBank/DDBJ databases">
        <title>Genomic Encyclopedia of Type Strains, Phase IV (KMG-IV): sequencing the most valuable type-strain genomes for metagenomic binning, comparative biology and taxonomic classification.</title>
        <authorList>
            <person name="Goeker M."/>
        </authorList>
    </citation>
    <scope>NUCLEOTIDE SEQUENCE [LARGE SCALE GENOMIC DNA]</scope>
    <source>
        <strain evidence="7 8">DSM 7466</strain>
    </source>
</reference>
<dbReference type="Gene3D" id="3.40.1170.20">
    <property type="entry name" value="tRNA intron endonuclease, N-terminal domain"/>
    <property type="match status" value="1"/>
</dbReference>
<dbReference type="PANTHER" id="PTHR21227:SF0">
    <property type="entry name" value="TRNA-SPLICING ENDONUCLEASE SUBUNIT SEN2"/>
    <property type="match status" value="1"/>
</dbReference>
<evidence type="ECO:0000259" key="6">
    <source>
        <dbReference type="Pfam" id="PF02778"/>
    </source>
</evidence>
<evidence type="ECO:0000256" key="4">
    <source>
        <dbReference type="HAMAP-Rule" id="MF_01833"/>
    </source>
</evidence>
<accession>A0A371NF03</accession>
<evidence type="ECO:0000256" key="1">
    <source>
        <dbReference type="ARBA" id="ARBA00022694"/>
    </source>
</evidence>
<dbReference type="PIRSF" id="PIRSF005285">
    <property type="entry name" value="tRNA_splic_archaea"/>
    <property type="match status" value="1"/>
</dbReference>
<dbReference type="HAMAP" id="MF_01833">
    <property type="entry name" value="EndA_short"/>
    <property type="match status" value="1"/>
</dbReference>
<proteinExistence type="inferred from homology"/>
<dbReference type="InterPro" id="IPR006678">
    <property type="entry name" value="tRNA_intron_Endonuc_N"/>
</dbReference>
<dbReference type="SUPFAM" id="SSF53032">
    <property type="entry name" value="tRNA-intron endonuclease catalytic domain-like"/>
    <property type="match status" value="1"/>
</dbReference>
<comment type="similarity">
    <text evidence="4">Belongs to the tRNA-intron endonuclease family. Archaeal short subfamily.</text>
</comment>
<dbReference type="AlphaFoldDB" id="A0A371NF03"/>
<feature type="domain" description="tRNA intron endonuclease N-terminal" evidence="6">
    <location>
        <begin position="1"/>
        <end position="65"/>
    </location>
</feature>
<protein>
    <recommendedName>
        <fullName evidence="4">tRNA-splicing endonuclease</fullName>
        <ecNumber evidence="4">4.6.1.16</ecNumber>
    </recommendedName>
    <alternativeName>
        <fullName evidence="4">tRNA-intron endonuclease</fullName>
    </alternativeName>
</protein>
<keyword evidence="7" id="KW-0378">Hydrolase</keyword>
<dbReference type="InterPro" id="IPR006677">
    <property type="entry name" value="tRNA_intron_Endonuc_cat-like"/>
</dbReference>
<evidence type="ECO:0000259" key="5">
    <source>
        <dbReference type="Pfam" id="PF01974"/>
    </source>
</evidence>
<feature type="domain" description="tRNA intron endonuclease catalytic" evidence="5">
    <location>
        <begin position="76"/>
        <end position="160"/>
    </location>
</feature>
<feature type="active site" evidence="4">
    <location>
        <position position="104"/>
    </location>
</feature>
<gene>
    <name evidence="4" type="primary">endA</name>
    <name evidence="7" type="ORF">C7452_1097</name>
</gene>
<dbReference type="EC" id="4.6.1.16" evidence="4"/>
<dbReference type="Gene3D" id="3.40.1350.10">
    <property type="match status" value="1"/>
</dbReference>
<feature type="active site" evidence="4">
    <location>
        <position position="145"/>
    </location>
</feature>
<evidence type="ECO:0000256" key="2">
    <source>
        <dbReference type="ARBA" id="ARBA00023239"/>
    </source>
</evidence>
<evidence type="ECO:0000256" key="3">
    <source>
        <dbReference type="ARBA" id="ARBA00024798"/>
    </source>
</evidence>
<evidence type="ECO:0000313" key="7">
    <source>
        <dbReference type="EMBL" id="REE29064.1"/>
    </source>
</evidence>
<keyword evidence="2 4" id="KW-0456">Lyase</keyword>
<comment type="subunit">
    <text evidence="4">Homotetramer; although the tetramer contains four active sites, only two participate in the cleavage. Therefore, it should be considered as a dimer of dimers.</text>
</comment>
<keyword evidence="1 4" id="KW-0819">tRNA processing</keyword>
<comment type="catalytic activity">
    <reaction evidence="4">
        <text>pretRNA = a 3'-half-tRNA molecule with a 5'-OH end + a 5'-half-tRNA molecule with a 2',3'-cyclic phosphate end + an intron with a 2',3'-cyclic phosphate and a 5'-hydroxyl terminus.</text>
        <dbReference type="EC" id="4.6.1.16"/>
    </reaction>
</comment>
<dbReference type="GO" id="GO:0005737">
    <property type="term" value="C:cytoplasm"/>
    <property type="evidence" value="ECO:0007669"/>
    <property type="project" value="TreeGrafter"/>
</dbReference>
<dbReference type="InterPro" id="IPR036167">
    <property type="entry name" value="tRNA_intron_Endo_cat-like_sf"/>
</dbReference>
<evidence type="ECO:0000313" key="8">
    <source>
        <dbReference type="Proteomes" id="UP000256864"/>
    </source>
</evidence>
<comment type="caution">
    <text evidence="7">The sequence shown here is derived from an EMBL/GenBank/DDBJ whole genome shotgun (WGS) entry which is preliminary data.</text>
</comment>
<dbReference type="FunFam" id="3.40.1350.10:FF:000006">
    <property type="entry name" value="tRNA-splicing endonuclease"/>
    <property type="match status" value="1"/>
</dbReference>
<dbReference type="GeneID" id="82296724"/>
<dbReference type="RefSeq" id="WP_048060780.1">
    <property type="nucleotide sequence ID" value="NZ_QREL01000001.1"/>
</dbReference>
<organism evidence="7 8">
    <name type="scientific">Methanothermobacter defluvii</name>
    <dbReference type="NCBI Taxonomy" id="49339"/>
    <lineage>
        <taxon>Archaea</taxon>
        <taxon>Methanobacteriati</taxon>
        <taxon>Methanobacteriota</taxon>
        <taxon>Methanomada group</taxon>
        <taxon>Methanobacteria</taxon>
        <taxon>Methanobacteriales</taxon>
        <taxon>Methanobacteriaceae</taxon>
        <taxon>Methanothermobacter</taxon>
    </lineage>
</organism>
<dbReference type="InterPro" id="IPR011856">
    <property type="entry name" value="tRNA_endonuc-like_dom_sf"/>
</dbReference>
<dbReference type="CDD" id="cd22363">
    <property type="entry name" value="tRNA-intron_lyase_C"/>
    <property type="match status" value="1"/>
</dbReference>
<dbReference type="GO" id="GO:0006388">
    <property type="term" value="P:tRNA splicing, via endonucleolytic cleavage and ligation"/>
    <property type="evidence" value="ECO:0007669"/>
    <property type="project" value="UniProtKB-UniRule"/>
</dbReference>
<keyword evidence="7" id="KW-0540">Nuclease</keyword>
<dbReference type="EMBL" id="QREL01000001">
    <property type="protein sequence ID" value="REE29064.1"/>
    <property type="molecule type" value="Genomic_DNA"/>
</dbReference>